<dbReference type="AlphaFoldDB" id="A0A0L1IPJ7"/>
<dbReference type="EMBL" id="JNOM01000445">
    <property type="protein sequence ID" value="KNG81461.1"/>
    <property type="molecule type" value="Genomic_DNA"/>
</dbReference>
<dbReference type="OrthoDB" id="4538301at2759"/>
<keyword evidence="2" id="KW-1185">Reference proteome</keyword>
<sequence length="141" mass="16385">MPLLESCSKPSSEEEAWQNRLLTSIDICNDHLTVLLKLLAVSRDERGYANVMVTIQCFVPQAFEDRHVGDELALEIFKLAIENRVKEKLRSIESIHGYGWNADSSRLVAYWYGQEKPELPPALRYSPFVELRKLHYDPLHW</sequence>
<comment type="caution">
    <text evidence="1">The sequence shown here is derived from an EMBL/GenBank/DDBJ whole genome shotgun (WGS) entry which is preliminary data.</text>
</comment>
<name>A0A0L1IPJ7_ASPN3</name>
<evidence type="ECO:0000313" key="1">
    <source>
        <dbReference type="EMBL" id="KNG81461.1"/>
    </source>
</evidence>
<evidence type="ECO:0000313" key="2">
    <source>
        <dbReference type="Proteomes" id="UP000037505"/>
    </source>
</evidence>
<dbReference type="RefSeq" id="XP_015402384.1">
    <property type="nucleotide sequence ID" value="XM_015555280.1"/>
</dbReference>
<dbReference type="GeneID" id="26811828"/>
<accession>A0A0L1IPJ7</accession>
<reference evidence="1 2" key="1">
    <citation type="submission" date="2014-06" db="EMBL/GenBank/DDBJ databases">
        <title>The Genome of the Aflatoxigenic Filamentous Fungus Aspergillus nomius.</title>
        <authorList>
            <person name="Moore M.G."/>
            <person name="Shannon B.M."/>
            <person name="Brian M.M."/>
        </authorList>
    </citation>
    <scope>NUCLEOTIDE SEQUENCE [LARGE SCALE GENOMIC DNA]</scope>
    <source>
        <strain evidence="1 2">NRRL 13137</strain>
    </source>
</reference>
<protein>
    <submittedName>
        <fullName evidence="1">Uncharacterized protein</fullName>
    </submittedName>
</protein>
<proteinExistence type="predicted"/>
<dbReference type="Proteomes" id="UP000037505">
    <property type="component" value="Unassembled WGS sequence"/>
</dbReference>
<gene>
    <name evidence="1" type="ORF">ANOM_010024</name>
</gene>
<organism evidence="1 2">
    <name type="scientific">Aspergillus nomiae NRRL (strain ATCC 15546 / NRRL 13137 / CBS 260.88 / M93)</name>
    <dbReference type="NCBI Taxonomy" id="1509407"/>
    <lineage>
        <taxon>Eukaryota</taxon>
        <taxon>Fungi</taxon>
        <taxon>Dikarya</taxon>
        <taxon>Ascomycota</taxon>
        <taxon>Pezizomycotina</taxon>
        <taxon>Eurotiomycetes</taxon>
        <taxon>Eurotiomycetidae</taxon>
        <taxon>Eurotiales</taxon>
        <taxon>Aspergillaceae</taxon>
        <taxon>Aspergillus</taxon>
        <taxon>Aspergillus subgen. Circumdati</taxon>
    </lineage>
</organism>